<dbReference type="InterPro" id="IPR050090">
    <property type="entry name" value="Tyrosine_recombinase_XerCD"/>
</dbReference>
<evidence type="ECO:0000256" key="3">
    <source>
        <dbReference type="ARBA" id="ARBA00023125"/>
    </source>
</evidence>
<reference evidence="8" key="1">
    <citation type="journal article" date="2019" name="Int. J. Syst. Evol. Microbiol.">
        <title>The Global Catalogue of Microorganisms (GCM) 10K type strain sequencing project: providing services to taxonomists for standard genome sequencing and annotation.</title>
        <authorList>
            <consortium name="The Broad Institute Genomics Platform"/>
            <consortium name="The Broad Institute Genome Sequencing Center for Infectious Disease"/>
            <person name="Wu L."/>
            <person name="Ma J."/>
        </authorList>
    </citation>
    <scope>NUCLEOTIDE SEQUENCE [LARGE SCALE GENOMIC DNA]</scope>
    <source>
        <strain evidence="8">CCM 7491</strain>
    </source>
</reference>
<sequence>MSYLAKRGAVYYFRRIVPDDLRLALGKREIMLSLRTKDREDAKRLIPKEIIKSDALFAAARKQLQPNAMPAPADSPFANEARRAAFEQAERKMLEDQEHWEQTEGARQDFAELELIDWWDSLPDTPLGKAIKADAGEQVAIAKMEGERAALAALKSQRASEAESQAVDCESGKPVAGRGVYLDTDIVDLWAAERSPAAKTKDSYRRVAEWLHERIGRKSVEQFTRKDMLAFKDRLLADGQTPQNVNVKLGNLRTLLQWAVDNDYAETNAAMGIVLKAPANKRMTYGLADLQSLFSSPVYADGARPKQGRGEAAYWLPVLALFTGARMEELGQLRVGDIKQADYPDADNKMRSCWGLHFVADTDDNGQVTRLKNAESERFVPLHPELERLGFLKYVKGLTDKKGRIFPELKAGAYGRQSAKWGEWYGRYVDSDTGITDRRITFHSFRHTFKDYCRLASIEEPLANRLMGHKTQGVAASYGLGCGLHNLVQAIRRYKVPGLSIPAPKPAATDTQ</sequence>
<keyword evidence="3 5" id="KW-0238">DNA-binding</keyword>
<keyword evidence="8" id="KW-1185">Reference proteome</keyword>
<evidence type="ECO:0000313" key="7">
    <source>
        <dbReference type="EMBL" id="MFC3441883.1"/>
    </source>
</evidence>
<dbReference type="InterPro" id="IPR011010">
    <property type="entry name" value="DNA_brk_join_enz"/>
</dbReference>
<evidence type="ECO:0000259" key="6">
    <source>
        <dbReference type="PROSITE" id="PS51900"/>
    </source>
</evidence>
<dbReference type="InterPro" id="IPR010998">
    <property type="entry name" value="Integrase_recombinase_N"/>
</dbReference>
<dbReference type="InterPro" id="IPR013762">
    <property type="entry name" value="Integrase-like_cat_sf"/>
</dbReference>
<gene>
    <name evidence="7" type="ORF">ACFOKF_11955</name>
</gene>
<organism evidence="7 8">
    <name type="scientific">Sphingobium rhizovicinum</name>
    <dbReference type="NCBI Taxonomy" id="432308"/>
    <lineage>
        <taxon>Bacteria</taxon>
        <taxon>Pseudomonadati</taxon>
        <taxon>Pseudomonadota</taxon>
        <taxon>Alphaproteobacteria</taxon>
        <taxon>Sphingomonadales</taxon>
        <taxon>Sphingomonadaceae</taxon>
        <taxon>Sphingobium</taxon>
    </lineage>
</organism>
<keyword evidence="4" id="KW-0233">DNA recombination</keyword>
<dbReference type="PANTHER" id="PTHR30349">
    <property type="entry name" value="PHAGE INTEGRASE-RELATED"/>
    <property type="match status" value="1"/>
</dbReference>
<keyword evidence="2" id="KW-0229">DNA integration</keyword>
<dbReference type="InterPro" id="IPR046668">
    <property type="entry name" value="DUF6538"/>
</dbReference>
<dbReference type="Gene3D" id="1.10.443.10">
    <property type="entry name" value="Intergrase catalytic core"/>
    <property type="match status" value="1"/>
</dbReference>
<dbReference type="PROSITE" id="PS51900">
    <property type="entry name" value="CB"/>
    <property type="match status" value="1"/>
</dbReference>
<comment type="similarity">
    <text evidence="1">Belongs to the 'phage' integrase family.</text>
</comment>
<evidence type="ECO:0000313" key="8">
    <source>
        <dbReference type="Proteomes" id="UP001595681"/>
    </source>
</evidence>
<evidence type="ECO:0000256" key="5">
    <source>
        <dbReference type="PROSITE-ProRule" id="PRU01248"/>
    </source>
</evidence>
<comment type="caution">
    <text evidence="7">The sequence shown here is derived from an EMBL/GenBank/DDBJ whole genome shotgun (WGS) entry which is preliminary data.</text>
</comment>
<dbReference type="Pfam" id="PF20172">
    <property type="entry name" value="DUF6538"/>
    <property type="match status" value="1"/>
</dbReference>
<dbReference type="RefSeq" id="WP_380795878.1">
    <property type="nucleotide sequence ID" value="NZ_JBHRVU010000004.1"/>
</dbReference>
<dbReference type="Gene3D" id="1.10.150.130">
    <property type="match status" value="1"/>
</dbReference>
<dbReference type="SUPFAM" id="SSF56349">
    <property type="entry name" value="DNA breaking-rejoining enzymes"/>
    <property type="match status" value="1"/>
</dbReference>
<name>A0ABV7NGL9_9SPHN</name>
<dbReference type="Proteomes" id="UP001595681">
    <property type="component" value="Unassembled WGS sequence"/>
</dbReference>
<dbReference type="EMBL" id="JBHRVU010000004">
    <property type="protein sequence ID" value="MFC3441883.1"/>
    <property type="molecule type" value="Genomic_DNA"/>
</dbReference>
<accession>A0ABV7NGL9</accession>
<dbReference type="PANTHER" id="PTHR30349:SF41">
    <property type="entry name" value="INTEGRASE_RECOMBINASE PROTEIN MJ0367-RELATED"/>
    <property type="match status" value="1"/>
</dbReference>
<dbReference type="CDD" id="cd01184">
    <property type="entry name" value="INT_C_like_1"/>
    <property type="match status" value="1"/>
</dbReference>
<dbReference type="InterPro" id="IPR044068">
    <property type="entry name" value="CB"/>
</dbReference>
<evidence type="ECO:0000256" key="4">
    <source>
        <dbReference type="ARBA" id="ARBA00023172"/>
    </source>
</evidence>
<evidence type="ECO:0000256" key="2">
    <source>
        <dbReference type="ARBA" id="ARBA00022908"/>
    </source>
</evidence>
<evidence type="ECO:0000256" key="1">
    <source>
        <dbReference type="ARBA" id="ARBA00008857"/>
    </source>
</evidence>
<protein>
    <submittedName>
        <fullName evidence="7">DUF6538 domain-containing protein</fullName>
    </submittedName>
</protein>
<feature type="domain" description="Core-binding (CB)" evidence="6">
    <location>
        <begin position="181"/>
        <end position="260"/>
    </location>
</feature>
<proteinExistence type="inferred from homology"/>